<sequence length="114" mass="13555">MNNSYALLSLGQLYEKGLCAKQNCFTALQYYTLSSKLNNSETFFYLATLYSTRIPFEPDIFSEYVLNRCIETYSEKWIDSESFHYIKEKYLYRSKNDPGLIYFTFYNDIDKATK</sequence>
<keyword evidence="2" id="KW-1185">Reference proteome</keyword>
<organism evidence="1 2">
    <name type="scientific">Tritrichomonas musculus</name>
    <dbReference type="NCBI Taxonomy" id="1915356"/>
    <lineage>
        <taxon>Eukaryota</taxon>
        <taxon>Metamonada</taxon>
        <taxon>Parabasalia</taxon>
        <taxon>Tritrichomonadida</taxon>
        <taxon>Tritrichomonadidae</taxon>
        <taxon>Tritrichomonas</taxon>
    </lineage>
</organism>
<protein>
    <recommendedName>
        <fullName evidence="3">Sel1 repeat family protein</fullName>
    </recommendedName>
</protein>
<dbReference type="EMBL" id="JAPFFF010000057">
    <property type="protein sequence ID" value="KAK8838103.1"/>
    <property type="molecule type" value="Genomic_DNA"/>
</dbReference>
<dbReference type="SUPFAM" id="SSF81901">
    <property type="entry name" value="HCP-like"/>
    <property type="match status" value="1"/>
</dbReference>
<proteinExistence type="predicted"/>
<dbReference type="Proteomes" id="UP001470230">
    <property type="component" value="Unassembled WGS sequence"/>
</dbReference>
<dbReference type="InterPro" id="IPR006597">
    <property type="entry name" value="Sel1-like"/>
</dbReference>
<evidence type="ECO:0000313" key="1">
    <source>
        <dbReference type="EMBL" id="KAK8838103.1"/>
    </source>
</evidence>
<dbReference type="InterPro" id="IPR011990">
    <property type="entry name" value="TPR-like_helical_dom_sf"/>
</dbReference>
<evidence type="ECO:0008006" key="3">
    <source>
        <dbReference type="Google" id="ProtNLM"/>
    </source>
</evidence>
<evidence type="ECO:0000313" key="2">
    <source>
        <dbReference type="Proteomes" id="UP001470230"/>
    </source>
</evidence>
<dbReference type="Gene3D" id="1.25.40.10">
    <property type="entry name" value="Tetratricopeptide repeat domain"/>
    <property type="match status" value="1"/>
</dbReference>
<accession>A0ABR2GW04</accession>
<comment type="caution">
    <text evidence="1">The sequence shown here is derived from an EMBL/GenBank/DDBJ whole genome shotgun (WGS) entry which is preliminary data.</text>
</comment>
<dbReference type="SMART" id="SM00671">
    <property type="entry name" value="SEL1"/>
    <property type="match status" value="1"/>
</dbReference>
<gene>
    <name evidence="1" type="ORF">M9Y10_036055</name>
</gene>
<name>A0ABR2GW04_9EUKA</name>
<reference evidence="1 2" key="1">
    <citation type="submission" date="2024-04" db="EMBL/GenBank/DDBJ databases">
        <title>Tritrichomonas musculus Genome.</title>
        <authorList>
            <person name="Alves-Ferreira E."/>
            <person name="Grigg M."/>
            <person name="Lorenzi H."/>
            <person name="Galac M."/>
        </authorList>
    </citation>
    <scope>NUCLEOTIDE SEQUENCE [LARGE SCALE GENOMIC DNA]</scope>
    <source>
        <strain evidence="1 2">EAF2021</strain>
    </source>
</reference>